<dbReference type="RefSeq" id="WP_346786000.1">
    <property type="nucleotide sequence ID" value="NZ_JBDLBR010000006.1"/>
</dbReference>
<dbReference type="Pfam" id="PF00583">
    <property type="entry name" value="Acetyltransf_1"/>
    <property type="match status" value="1"/>
</dbReference>
<comment type="caution">
    <text evidence="2">The sequence shown here is derived from an EMBL/GenBank/DDBJ whole genome shotgun (WGS) entry which is preliminary data.</text>
</comment>
<organism evidence="2 3">
    <name type="scientific">Aurantiacibacter flavus</name>
    <dbReference type="NCBI Taxonomy" id="3145232"/>
    <lineage>
        <taxon>Bacteria</taxon>
        <taxon>Pseudomonadati</taxon>
        <taxon>Pseudomonadota</taxon>
        <taxon>Alphaproteobacteria</taxon>
        <taxon>Sphingomonadales</taxon>
        <taxon>Erythrobacteraceae</taxon>
        <taxon>Aurantiacibacter</taxon>
    </lineage>
</organism>
<dbReference type="PROSITE" id="PS51186">
    <property type="entry name" value="GNAT"/>
    <property type="match status" value="1"/>
</dbReference>
<gene>
    <name evidence="2" type="ORF">ABDJ38_15275</name>
</gene>
<dbReference type="EMBL" id="JBDLBR010000006">
    <property type="protein sequence ID" value="MEN7538541.1"/>
    <property type="molecule type" value="Genomic_DNA"/>
</dbReference>
<proteinExistence type="predicted"/>
<sequence length="179" mass="18717">MSCDSRTVAVDALCLPDLPAALAIQAEAYPPFLREGERAFASRIALSASYCLAARRDGQLLGYLLAHGWRRQSPPAVGAILGDGGPSEVLFLHDLSVSAAGRGLAIGRQLVERAFALAAQDGLRTAELIAVEGAAGYWSKLGFLEEPVSRELAEKVRGYGETACWMTRAIGEGGAGSGG</sequence>
<dbReference type="Proteomes" id="UP001484535">
    <property type="component" value="Unassembled WGS sequence"/>
</dbReference>
<evidence type="ECO:0000313" key="2">
    <source>
        <dbReference type="EMBL" id="MEN7538541.1"/>
    </source>
</evidence>
<dbReference type="SUPFAM" id="SSF55729">
    <property type="entry name" value="Acyl-CoA N-acyltransferases (Nat)"/>
    <property type="match status" value="1"/>
</dbReference>
<evidence type="ECO:0000259" key="1">
    <source>
        <dbReference type="PROSITE" id="PS51186"/>
    </source>
</evidence>
<protein>
    <submittedName>
        <fullName evidence="2">GNAT family N-acetyltransferase</fullName>
    </submittedName>
</protein>
<dbReference type="InterPro" id="IPR000182">
    <property type="entry name" value="GNAT_dom"/>
</dbReference>
<dbReference type="InterPro" id="IPR016181">
    <property type="entry name" value="Acyl_CoA_acyltransferase"/>
</dbReference>
<keyword evidence="3" id="KW-1185">Reference proteome</keyword>
<name>A0ABV0D108_9SPHN</name>
<evidence type="ECO:0000313" key="3">
    <source>
        <dbReference type="Proteomes" id="UP001484535"/>
    </source>
</evidence>
<dbReference type="Gene3D" id="3.40.630.30">
    <property type="match status" value="1"/>
</dbReference>
<accession>A0ABV0D108</accession>
<feature type="domain" description="N-acetyltransferase" evidence="1">
    <location>
        <begin position="8"/>
        <end position="171"/>
    </location>
</feature>
<reference evidence="2 3" key="1">
    <citation type="submission" date="2024-05" db="EMBL/GenBank/DDBJ databases">
        <authorList>
            <person name="Park S."/>
        </authorList>
    </citation>
    <scope>NUCLEOTIDE SEQUENCE [LARGE SCALE GENOMIC DNA]</scope>
    <source>
        <strain evidence="2 3">DGU5</strain>
    </source>
</reference>
<dbReference type="CDD" id="cd04301">
    <property type="entry name" value="NAT_SF"/>
    <property type="match status" value="1"/>
</dbReference>